<protein>
    <submittedName>
        <fullName evidence="5">Histidine kinase</fullName>
    </submittedName>
</protein>
<dbReference type="Pfam" id="PF06580">
    <property type="entry name" value="His_kinase"/>
    <property type="match status" value="1"/>
</dbReference>
<dbReference type="SUPFAM" id="SSF48452">
    <property type="entry name" value="TPR-like"/>
    <property type="match status" value="2"/>
</dbReference>
<keyword evidence="1" id="KW-0802">TPR repeat</keyword>
<keyword evidence="2" id="KW-0812">Transmembrane</keyword>
<dbReference type="InterPro" id="IPR011990">
    <property type="entry name" value="TPR-like_helical_dom_sf"/>
</dbReference>
<dbReference type="SMART" id="SM00028">
    <property type="entry name" value="TPR"/>
    <property type="match status" value="4"/>
</dbReference>
<keyword evidence="5" id="KW-0808">Transferase</keyword>
<sequence length="716" mass="82683">MKTNLKCIALILLLSSIEIAFSQTQFKENQIFTIRGLVREEVSQDPIKDARIEVNGNYLGNTDYDGGFKIKAKIGDQLIVTHNDFEIVYHTIINDDKIIIEVQYAPSPIEVSRKKAQTFNQNIDSAKIYLKNDVEKSLNYVTEALKNTSSRKENRLAYETLADVYAFWKQYDLAIINYKISLQNVDSNDVSLKLGEVYRLNKNTEESIAVLNTLKNSRLTNWQDVILYENLGDSYLQAKNYSASITAYEKGLKIAQNHLITPKITDLNSKIAQAYTSKGSINKAKEYFGNSLKLANKENKKRALEEAVIVADFQNTNREYDEEIELRKDAVDVIDDLELDSLIDNTSALTPQKQNYKIGNAFFLQKDYDSAIPYLEKSIIQADEREDLVVKKDAARKLSDVHRDAGDFDKARETYDFYTNVVDELYIKKEQELSRVDRFNKKILESAIRISSLESERVVSQSKYEVTEERSKRQELIIYSLGGGLALLLITGYFMYSYIKQQRFTNNLLALKSLRSQMNPHFIFNALNSVNSFIANNDERTANKYLTDFSFLMRSVLENSEEDFIPLQKEIELIELYTKLEHFRFKDKFDYNINIDSNIDIQDFKIPPMLLQPYIENAVWHGLRYKQNKGQLNISIVQKNEDELQVVITDDGIGRERSLQMKTEHQKKHKSTGMSNIKKRVSILNTMYKDKVTIDINNYLEVEDAGTKVVVTLKKD</sequence>
<dbReference type="InterPro" id="IPR010559">
    <property type="entry name" value="Sig_transdc_His_kin_internal"/>
</dbReference>
<evidence type="ECO:0000256" key="2">
    <source>
        <dbReference type="SAM" id="Phobius"/>
    </source>
</evidence>
<keyword evidence="2" id="KW-0472">Membrane</keyword>
<evidence type="ECO:0000256" key="3">
    <source>
        <dbReference type="SAM" id="SignalP"/>
    </source>
</evidence>
<evidence type="ECO:0000313" key="5">
    <source>
        <dbReference type="EMBL" id="MDT0558896.1"/>
    </source>
</evidence>
<keyword evidence="3" id="KW-0732">Signal</keyword>
<dbReference type="Pfam" id="PF13181">
    <property type="entry name" value="TPR_8"/>
    <property type="match status" value="3"/>
</dbReference>
<accession>A0ABU2YLW8</accession>
<keyword evidence="5" id="KW-0418">Kinase</keyword>
<dbReference type="PANTHER" id="PTHR34220:SF7">
    <property type="entry name" value="SENSOR HISTIDINE KINASE YPDA"/>
    <property type="match status" value="1"/>
</dbReference>
<proteinExistence type="predicted"/>
<comment type="caution">
    <text evidence="5">The sequence shown here is derived from an EMBL/GenBank/DDBJ whole genome shotgun (WGS) entry which is preliminary data.</text>
</comment>
<feature type="transmembrane region" description="Helical" evidence="2">
    <location>
        <begin position="476"/>
        <end position="496"/>
    </location>
</feature>
<organism evidence="5 6">
    <name type="scientific">Microcosmobacter mediterraneus</name>
    <dbReference type="NCBI Taxonomy" id="3075607"/>
    <lineage>
        <taxon>Bacteria</taxon>
        <taxon>Pseudomonadati</taxon>
        <taxon>Bacteroidota</taxon>
        <taxon>Flavobacteriia</taxon>
        <taxon>Flavobacteriales</taxon>
        <taxon>Flavobacteriaceae</taxon>
        <taxon>Microcosmobacter</taxon>
    </lineage>
</organism>
<dbReference type="SUPFAM" id="SSF55874">
    <property type="entry name" value="ATPase domain of HSP90 chaperone/DNA topoisomerase II/histidine kinase"/>
    <property type="match status" value="1"/>
</dbReference>
<evidence type="ECO:0000259" key="4">
    <source>
        <dbReference type="Pfam" id="PF06580"/>
    </source>
</evidence>
<dbReference type="PANTHER" id="PTHR34220">
    <property type="entry name" value="SENSOR HISTIDINE KINASE YPDA"/>
    <property type="match status" value="1"/>
</dbReference>
<gene>
    <name evidence="5" type="ORF">RM697_09565</name>
</gene>
<feature type="chain" id="PRO_5046471667" evidence="3">
    <location>
        <begin position="23"/>
        <end position="716"/>
    </location>
</feature>
<dbReference type="Gene3D" id="1.25.40.10">
    <property type="entry name" value="Tetratricopeptide repeat domain"/>
    <property type="match status" value="3"/>
</dbReference>
<dbReference type="Proteomes" id="UP001259492">
    <property type="component" value="Unassembled WGS sequence"/>
</dbReference>
<evidence type="ECO:0000256" key="1">
    <source>
        <dbReference type="PROSITE-ProRule" id="PRU00339"/>
    </source>
</evidence>
<reference evidence="5 6" key="1">
    <citation type="submission" date="2023-09" db="EMBL/GenBank/DDBJ databases">
        <authorList>
            <person name="Rey-Velasco X."/>
        </authorList>
    </citation>
    <scope>NUCLEOTIDE SEQUENCE [LARGE SCALE GENOMIC DNA]</scope>
    <source>
        <strain evidence="5 6">W332</strain>
    </source>
</reference>
<evidence type="ECO:0000313" key="6">
    <source>
        <dbReference type="Proteomes" id="UP001259492"/>
    </source>
</evidence>
<keyword evidence="2" id="KW-1133">Transmembrane helix</keyword>
<dbReference type="GO" id="GO:0016301">
    <property type="term" value="F:kinase activity"/>
    <property type="evidence" value="ECO:0007669"/>
    <property type="project" value="UniProtKB-KW"/>
</dbReference>
<dbReference type="InterPro" id="IPR036890">
    <property type="entry name" value="HATPase_C_sf"/>
</dbReference>
<dbReference type="RefSeq" id="WP_311427663.1">
    <property type="nucleotide sequence ID" value="NZ_JAVRIA010000005.1"/>
</dbReference>
<feature type="signal peptide" evidence="3">
    <location>
        <begin position="1"/>
        <end position="22"/>
    </location>
</feature>
<dbReference type="EMBL" id="JAVRIA010000005">
    <property type="protein sequence ID" value="MDT0558896.1"/>
    <property type="molecule type" value="Genomic_DNA"/>
</dbReference>
<keyword evidence="6" id="KW-1185">Reference proteome</keyword>
<name>A0ABU2YLW8_9FLAO</name>
<feature type="domain" description="Signal transduction histidine kinase internal region" evidence="4">
    <location>
        <begin position="511"/>
        <end position="589"/>
    </location>
</feature>
<dbReference type="InterPro" id="IPR050640">
    <property type="entry name" value="Bact_2-comp_sensor_kinase"/>
</dbReference>
<dbReference type="InterPro" id="IPR019734">
    <property type="entry name" value="TPR_rpt"/>
</dbReference>
<dbReference type="Gene3D" id="3.30.565.10">
    <property type="entry name" value="Histidine kinase-like ATPase, C-terminal domain"/>
    <property type="match status" value="1"/>
</dbReference>
<dbReference type="PROSITE" id="PS50005">
    <property type="entry name" value="TPR"/>
    <property type="match status" value="1"/>
</dbReference>
<feature type="repeat" description="TPR" evidence="1">
    <location>
        <begin position="225"/>
        <end position="258"/>
    </location>
</feature>